<evidence type="ECO:0000256" key="3">
    <source>
        <dbReference type="ARBA" id="ARBA00022500"/>
    </source>
</evidence>
<evidence type="ECO:0000256" key="7">
    <source>
        <dbReference type="ARBA" id="ARBA00023224"/>
    </source>
</evidence>
<dbReference type="Proteomes" id="UP000030437">
    <property type="component" value="Unassembled WGS sequence"/>
</dbReference>
<dbReference type="InterPro" id="IPR003660">
    <property type="entry name" value="HAMP_dom"/>
</dbReference>
<dbReference type="GO" id="GO:0006935">
    <property type="term" value="P:chemotaxis"/>
    <property type="evidence" value="ECO:0007669"/>
    <property type="project" value="UniProtKB-KW"/>
</dbReference>
<evidence type="ECO:0000256" key="2">
    <source>
        <dbReference type="ARBA" id="ARBA00022475"/>
    </source>
</evidence>
<dbReference type="SUPFAM" id="SSF58104">
    <property type="entry name" value="Methyl-accepting chemotaxis protein (MCP) signaling domain"/>
    <property type="match status" value="1"/>
</dbReference>
<name>A0A0A3IGP4_9BACI</name>
<evidence type="ECO:0000256" key="6">
    <source>
        <dbReference type="ARBA" id="ARBA00023136"/>
    </source>
</evidence>
<dbReference type="RefSeq" id="WP_036157024.1">
    <property type="nucleotide sequence ID" value="NZ_AVCX01000002.1"/>
</dbReference>
<feature type="domain" description="Methyl-accepting transducer" evidence="11">
    <location>
        <begin position="376"/>
        <end position="640"/>
    </location>
</feature>
<dbReference type="SMART" id="SM00304">
    <property type="entry name" value="HAMP"/>
    <property type="match status" value="1"/>
</dbReference>
<dbReference type="InterPro" id="IPR029151">
    <property type="entry name" value="Sensor-like_sf"/>
</dbReference>
<dbReference type="EMBL" id="JPVP01000059">
    <property type="protein sequence ID" value="KGR82655.1"/>
    <property type="molecule type" value="Genomic_DNA"/>
</dbReference>
<dbReference type="eggNOG" id="COG0840">
    <property type="taxonomic scope" value="Bacteria"/>
</dbReference>
<sequence length="663" mass="71261">MFHFKSIRIKLTIWILLLAIVPLIAVTVSIQTINSLSLIDKEKAAIQEMVNGKSADITRWFEARTAEMEIAAESDIMKSLEPTRINPFLTTLNNRSEVFETMFVLNKDGMVIAHTKTDSIGSDYSDRTYYPTTLAGEASYSDVLISKATGNRIVVVTTPIKDTSGNVIGILAGSANFEELISTYLTFDDKKLQAEVTLVDGSGTIQLDNDSENIGKVIEESSLNTGMKKLLAASQTSAGIVEVEEQDQTQLLAYAPIDAVGYGLSIHTPKNIVIAETKKIQNIALGIIVLAACIIAAVSYLVIRHFVKPIITVTEGMDKVAEGNLTIEPLTVNSQDELGHLIENFNTMVHNTKNLVINIQHTADQVAASSEQLTEGTTDTVAAAEQISASVHTIATSAEQQASYTEDAKTVVTGISHGITLITDNIDETNTIAHHAVEVASAGTGVIQKTVTHMQRVEDTTDVATKTINHLGSKSSEIDKIIAVITSIADQTNLLALNAAIEAARAGEYGKGFAVVADEVRKLAEQSAQASGQIGQLIKEIQQEIHSSIDAMKEGTDAVKEGAVLVESAGAAFGDIVQVVNNVSEHMKQIHEESVRIQTSASRMVDDIENITEISISTSSSTQEIASASEEQNSSMEEMAQMANTLSAMAADLRQSTQLFQVK</sequence>
<dbReference type="AlphaFoldDB" id="A0A0A3IGP4"/>
<dbReference type="PROSITE" id="PS50885">
    <property type="entry name" value="HAMP"/>
    <property type="match status" value="1"/>
</dbReference>
<dbReference type="CDD" id="cd12914">
    <property type="entry name" value="PDC1_DGC_like"/>
    <property type="match status" value="1"/>
</dbReference>
<dbReference type="PANTHER" id="PTHR32089">
    <property type="entry name" value="METHYL-ACCEPTING CHEMOTAXIS PROTEIN MCPB"/>
    <property type="match status" value="1"/>
</dbReference>
<dbReference type="InterPro" id="IPR004089">
    <property type="entry name" value="MCPsignal_dom"/>
</dbReference>
<evidence type="ECO:0000256" key="1">
    <source>
        <dbReference type="ARBA" id="ARBA00004651"/>
    </source>
</evidence>
<dbReference type="Gene3D" id="6.10.340.10">
    <property type="match status" value="1"/>
</dbReference>
<gene>
    <name evidence="13" type="ORF">CD32_17495</name>
</gene>
<organism evidence="13 14">
    <name type="scientific">Lysinibacillus odysseyi 34hs-1 = NBRC 100172</name>
    <dbReference type="NCBI Taxonomy" id="1220589"/>
    <lineage>
        <taxon>Bacteria</taxon>
        <taxon>Bacillati</taxon>
        <taxon>Bacillota</taxon>
        <taxon>Bacilli</taxon>
        <taxon>Bacillales</taxon>
        <taxon>Bacillaceae</taxon>
        <taxon>Lysinibacillus</taxon>
    </lineage>
</organism>
<dbReference type="SUPFAM" id="SSF103190">
    <property type="entry name" value="Sensory domain-like"/>
    <property type="match status" value="1"/>
</dbReference>
<feature type="transmembrane region" description="Helical" evidence="10">
    <location>
        <begin position="283"/>
        <end position="303"/>
    </location>
</feature>
<dbReference type="GO" id="GO:0005886">
    <property type="term" value="C:plasma membrane"/>
    <property type="evidence" value="ECO:0007669"/>
    <property type="project" value="UniProtKB-SubCell"/>
</dbReference>
<dbReference type="Pfam" id="PF00672">
    <property type="entry name" value="HAMP"/>
    <property type="match status" value="1"/>
</dbReference>
<keyword evidence="14" id="KW-1185">Reference proteome</keyword>
<keyword evidence="4 10" id="KW-0812">Transmembrane</keyword>
<dbReference type="STRING" id="1220589.CD32_17495"/>
<comment type="subcellular location">
    <subcellularLocation>
        <location evidence="1">Cell membrane</location>
        <topology evidence="1">Multi-pass membrane protein</topology>
    </subcellularLocation>
</comment>
<dbReference type="InterPro" id="IPR033479">
    <property type="entry name" value="dCache_1"/>
</dbReference>
<keyword evidence="5 10" id="KW-1133">Transmembrane helix</keyword>
<protein>
    <recommendedName>
        <fullName evidence="15">Chemotaxis protein</fullName>
    </recommendedName>
</protein>
<dbReference type="PANTHER" id="PTHR32089:SF112">
    <property type="entry name" value="LYSOZYME-LIKE PROTEIN-RELATED"/>
    <property type="match status" value="1"/>
</dbReference>
<evidence type="ECO:0000313" key="14">
    <source>
        <dbReference type="Proteomes" id="UP000030437"/>
    </source>
</evidence>
<evidence type="ECO:0008006" key="15">
    <source>
        <dbReference type="Google" id="ProtNLM"/>
    </source>
</evidence>
<keyword evidence="3" id="KW-0145">Chemotaxis</keyword>
<comment type="similarity">
    <text evidence="8">Belongs to the methyl-accepting chemotaxis (MCP) protein family.</text>
</comment>
<proteinExistence type="inferred from homology"/>
<dbReference type="OrthoDB" id="9760371at2"/>
<evidence type="ECO:0000256" key="9">
    <source>
        <dbReference type="PROSITE-ProRule" id="PRU00284"/>
    </source>
</evidence>
<keyword evidence="7 9" id="KW-0807">Transducer</keyword>
<keyword evidence="6 10" id="KW-0472">Membrane</keyword>
<dbReference type="Pfam" id="PF00015">
    <property type="entry name" value="MCPsignal"/>
    <property type="match status" value="1"/>
</dbReference>
<evidence type="ECO:0000256" key="4">
    <source>
        <dbReference type="ARBA" id="ARBA00022692"/>
    </source>
</evidence>
<dbReference type="Gene3D" id="3.30.450.20">
    <property type="entry name" value="PAS domain"/>
    <property type="match status" value="1"/>
</dbReference>
<dbReference type="GO" id="GO:0007165">
    <property type="term" value="P:signal transduction"/>
    <property type="evidence" value="ECO:0007669"/>
    <property type="project" value="UniProtKB-KW"/>
</dbReference>
<dbReference type="Pfam" id="PF02743">
    <property type="entry name" value="dCache_1"/>
    <property type="match status" value="1"/>
</dbReference>
<evidence type="ECO:0000256" key="10">
    <source>
        <dbReference type="SAM" id="Phobius"/>
    </source>
</evidence>
<dbReference type="CDD" id="cd06225">
    <property type="entry name" value="HAMP"/>
    <property type="match status" value="1"/>
</dbReference>
<keyword evidence="2" id="KW-1003">Cell membrane</keyword>
<accession>A0A0A3IGP4</accession>
<evidence type="ECO:0000259" key="12">
    <source>
        <dbReference type="PROSITE" id="PS50885"/>
    </source>
</evidence>
<dbReference type="PROSITE" id="PS50111">
    <property type="entry name" value="CHEMOTAXIS_TRANSDUC_2"/>
    <property type="match status" value="1"/>
</dbReference>
<dbReference type="Gene3D" id="1.10.287.950">
    <property type="entry name" value="Methyl-accepting chemotaxis protein"/>
    <property type="match status" value="1"/>
</dbReference>
<reference evidence="13 14" key="1">
    <citation type="submission" date="2014-02" db="EMBL/GenBank/DDBJ databases">
        <title>Draft genome sequence of Lysinibacillus odysseyi NBRC 100172.</title>
        <authorList>
            <person name="Zhang F."/>
            <person name="Wang G."/>
            <person name="Zhang L."/>
        </authorList>
    </citation>
    <scope>NUCLEOTIDE SEQUENCE [LARGE SCALE GENOMIC DNA]</scope>
    <source>
        <strain evidence="13 14">NBRC 100172</strain>
    </source>
</reference>
<comment type="caution">
    <text evidence="13">The sequence shown here is derived from an EMBL/GenBank/DDBJ whole genome shotgun (WGS) entry which is preliminary data.</text>
</comment>
<evidence type="ECO:0000256" key="5">
    <source>
        <dbReference type="ARBA" id="ARBA00022989"/>
    </source>
</evidence>
<evidence type="ECO:0000259" key="11">
    <source>
        <dbReference type="PROSITE" id="PS50111"/>
    </source>
</evidence>
<feature type="domain" description="HAMP" evidence="12">
    <location>
        <begin position="304"/>
        <end position="357"/>
    </location>
</feature>
<evidence type="ECO:0000313" key="13">
    <source>
        <dbReference type="EMBL" id="KGR82655.1"/>
    </source>
</evidence>
<dbReference type="SMART" id="SM00283">
    <property type="entry name" value="MA"/>
    <property type="match status" value="1"/>
</dbReference>
<dbReference type="CDD" id="cd11386">
    <property type="entry name" value="MCP_signal"/>
    <property type="match status" value="1"/>
</dbReference>
<evidence type="ECO:0000256" key="8">
    <source>
        <dbReference type="ARBA" id="ARBA00029447"/>
    </source>
</evidence>